<evidence type="ECO:0000256" key="1">
    <source>
        <dbReference type="SAM" id="Phobius"/>
    </source>
</evidence>
<keyword evidence="1" id="KW-1133">Transmembrane helix</keyword>
<feature type="transmembrane region" description="Helical" evidence="1">
    <location>
        <begin position="116"/>
        <end position="140"/>
    </location>
</feature>
<sequence length="275" mass="30083">MSNAKVGLALFTIMMFLISLLSAILNTESIIIQIPLNGINLSDLGKIVPSLTKTIYAISDIIVVWRAWVLFPRYTIVKVVLSVCLVGSFAGAFLDGGIAARGFLNNIDYQGNNTDIIILTVPLLFTNLVATVLIGYKTWCHRRDIQNNLGNAGSSSRVQKILLLLMESGVLYLTIWFGYALAKYNVTGPELAFQVCSTVMGEIAALYPLLIILVVARENAKPDNLGDMSLSQSMRFASVEVASFHMQGSVVESQVELPMTEVDSNVYVKGNRIDL</sequence>
<feature type="signal peptide" evidence="2">
    <location>
        <begin position="1"/>
        <end position="23"/>
    </location>
</feature>
<accession>A0A4S8MBX5</accession>
<feature type="transmembrane region" description="Helical" evidence="1">
    <location>
        <begin position="161"/>
        <end position="179"/>
    </location>
</feature>
<protein>
    <submittedName>
        <fullName evidence="3">Uncharacterized protein</fullName>
    </submittedName>
</protein>
<name>A0A4S8MBX5_DENBC</name>
<feature type="transmembrane region" description="Helical" evidence="1">
    <location>
        <begin position="80"/>
        <end position="104"/>
    </location>
</feature>
<evidence type="ECO:0000313" key="3">
    <source>
        <dbReference type="EMBL" id="THU99986.1"/>
    </source>
</evidence>
<keyword evidence="1" id="KW-0472">Membrane</keyword>
<dbReference type="EMBL" id="ML179110">
    <property type="protein sequence ID" value="THU99986.1"/>
    <property type="molecule type" value="Genomic_DNA"/>
</dbReference>
<evidence type="ECO:0000313" key="4">
    <source>
        <dbReference type="Proteomes" id="UP000297245"/>
    </source>
</evidence>
<gene>
    <name evidence="3" type="ORF">K435DRAFT_935939</name>
</gene>
<keyword evidence="4" id="KW-1185">Reference proteome</keyword>
<feature type="transmembrane region" description="Helical" evidence="1">
    <location>
        <begin position="191"/>
        <end position="216"/>
    </location>
</feature>
<feature type="transmembrane region" description="Helical" evidence="1">
    <location>
        <begin position="47"/>
        <end position="68"/>
    </location>
</feature>
<dbReference type="AlphaFoldDB" id="A0A4S8MBX5"/>
<dbReference type="OrthoDB" id="3174319at2759"/>
<keyword evidence="2" id="KW-0732">Signal</keyword>
<proteinExistence type="predicted"/>
<dbReference type="Proteomes" id="UP000297245">
    <property type="component" value="Unassembled WGS sequence"/>
</dbReference>
<organism evidence="3 4">
    <name type="scientific">Dendrothele bispora (strain CBS 962.96)</name>
    <dbReference type="NCBI Taxonomy" id="1314807"/>
    <lineage>
        <taxon>Eukaryota</taxon>
        <taxon>Fungi</taxon>
        <taxon>Dikarya</taxon>
        <taxon>Basidiomycota</taxon>
        <taxon>Agaricomycotina</taxon>
        <taxon>Agaricomycetes</taxon>
        <taxon>Agaricomycetidae</taxon>
        <taxon>Agaricales</taxon>
        <taxon>Agaricales incertae sedis</taxon>
        <taxon>Dendrothele</taxon>
    </lineage>
</organism>
<feature type="chain" id="PRO_5020787410" evidence="2">
    <location>
        <begin position="24"/>
        <end position="275"/>
    </location>
</feature>
<reference evidence="3 4" key="1">
    <citation type="journal article" date="2019" name="Nat. Ecol. Evol.">
        <title>Megaphylogeny resolves global patterns of mushroom evolution.</title>
        <authorList>
            <person name="Varga T."/>
            <person name="Krizsan K."/>
            <person name="Foldi C."/>
            <person name="Dima B."/>
            <person name="Sanchez-Garcia M."/>
            <person name="Sanchez-Ramirez S."/>
            <person name="Szollosi G.J."/>
            <person name="Szarkandi J.G."/>
            <person name="Papp V."/>
            <person name="Albert L."/>
            <person name="Andreopoulos W."/>
            <person name="Angelini C."/>
            <person name="Antonin V."/>
            <person name="Barry K.W."/>
            <person name="Bougher N.L."/>
            <person name="Buchanan P."/>
            <person name="Buyck B."/>
            <person name="Bense V."/>
            <person name="Catcheside P."/>
            <person name="Chovatia M."/>
            <person name="Cooper J."/>
            <person name="Damon W."/>
            <person name="Desjardin D."/>
            <person name="Finy P."/>
            <person name="Geml J."/>
            <person name="Haridas S."/>
            <person name="Hughes K."/>
            <person name="Justo A."/>
            <person name="Karasinski D."/>
            <person name="Kautmanova I."/>
            <person name="Kiss B."/>
            <person name="Kocsube S."/>
            <person name="Kotiranta H."/>
            <person name="LaButti K.M."/>
            <person name="Lechner B.E."/>
            <person name="Liimatainen K."/>
            <person name="Lipzen A."/>
            <person name="Lukacs Z."/>
            <person name="Mihaltcheva S."/>
            <person name="Morgado L.N."/>
            <person name="Niskanen T."/>
            <person name="Noordeloos M.E."/>
            <person name="Ohm R.A."/>
            <person name="Ortiz-Santana B."/>
            <person name="Ovrebo C."/>
            <person name="Racz N."/>
            <person name="Riley R."/>
            <person name="Savchenko A."/>
            <person name="Shiryaev A."/>
            <person name="Soop K."/>
            <person name="Spirin V."/>
            <person name="Szebenyi C."/>
            <person name="Tomsovsky M."/>
            <person name="Tulloss R.E."/>
            <person name="Uehling J."/>
            <person name="Grigoriev I.V."/>
            <person name="Vagvolgyi C."/>
            <person name="Papp T."/>
            <person name="Martin F.M."/>
            <person name="Miettinen O."/>
            <person name="Hibbett D.S."/>
            <person name="Nagy L.G."/>
        </authorList>
    </citation>
    <scope>NUCLEOTIDE SEQUENCE [LARGE SCALE GENOMIC DNA]</scope>
    <source>
        <strain evidence="3 4">CBS 962.96</strain>
    </source>
</reference>
<evidence type="ECO:0000256" key="2">
    <source>
        <dbReference type="SAM" id="SignalP"/>
    </source>
</evidence>
<keyword evidence="1" id="KW-0812">Transmembrane</keyword>